<protein>
    <submittedName>
        <fullName evidence="2">Pleiotropic drug resistance protein 3-like</fullName>
    </submittedName>
</protein>
<dbReference type="PANTHER" id="PTHR42648">
    <property type="entry name" value="TRANSPOSASE, PUTATIVE-RELATED"/>
    <property type="match status" value="1"/>
</dbReference>
<name>A0A5B6X178_9ROSI</name>
<dbReference type="SUPFAM" id="SSF53098">
    <property type="entry name" value="Ribonuclease H-like"/>
    <property type="match status" value="1"/>
</dbReference>
<dbReference type="InterPro" id="IPR012337">
    <property type="entry name" value="RNaseH-like_sf"/>
</dbReference>
<dbReference type="InterPro" id="IPR039537">
    <property type="entry name" value="Retrotran_Ty1/copia-like"/>
</dbReference>
<dbReference type="InterPro" id="IPR036397">
    <property type="entry name" value="RNaseH_sf"/>
</dbReference>
<evidence type="ECO:0000313" key="2">
    <source>
        <dbReference type="EMBL" id="KAA3487961.1"/>
    </source>
</evidence>
<evidence type="ECO:0000313" key="3">
    <source>
        <dbReference type="Proteomes" id="UP000325315"/>
    </source>
</evidence>
<proteinExistence type="predicted"/>
<dbReference type="Gene3D" id="3.30.420.10">
    <property type="entry name" value="Ribonuclease H-like superfamily/Ribonuclease H"/>
    <property type="match status" value="1"/>
</dbReference>
<evidence type="ECO:0000259" key="1">
    <source>
        <dbReference type="Pfam" id="PF13976"/>
    </source>
</evidence>
<comment type="caution">
    <text evidence="2">The sequence shown here is derived from an EMBL/GenBank/DDBJ whole genome shotgun (WGS) entry which is preliminary data.</text>
</comment>
<dbReference type="OrthoDB" id="1727805at2759"/>
<reference evidence="3" key="1">
    <citation type="journal article" date="2019" name="Plant Biotechnol. J.">
        <title>Genome sequencing of the Australian wild diploid species Gossypium australe highlights disease resistance and delayed gland morphogenesis.</title>
        <authorList>
            <person name="Cai Y."/>
            <person name="Cai X."/>
            <person name="Wang Q."/>
            <person name="Wang P."/>
            <person name="Zhang Y."/>
            <person name="Cai C."/>
            <person name="Xu Y."/>
            <person name="Wang K."/>
            <person name="Zhou Z."/>
            <person name="Wang C."/>
            <person name="Geng S."/>
            <person name="Li B."/>
            <person name="Dong Q."/>
            <person name="Hou Y."/>
            <person name="Wang H."/>
            <person name="Ai P."/>
            <person name="Liu Z."/>
            <person name="Yi F."/>
            <person name="Sun M."/>
            <person name="An G."/>
            <person name="Cheng J."/>
            <person name="Zhang Y."/>
            <person name="Shi Q."/>
            <person name="Xie Y."/>
            <person name="Shi X."/>
            <person name="Chang Y."/>
            <person name="Huang F."/>
            <person name="Chen Y."/>
            <person name="Hong S."/>
            <person name="Mi L."/>
            <person name="Sun Q."/>
            <person name="Zhang L."/>
            <person name="Zhou B."/>
            <person name="Peng R."/>
            <person name="Zhang X."/>
            <person name="Liu F."/>
        </authorList>
    </citation>
    <scope>NUCLEOTIDE SEQUENCE [LARGE SCALE GENOMIC DNA]</scope>
    <source>
        <strain evidence="3">cv. PA1801</strain>
    </source>
</reference>
<dbReference type="GO" id="GO:0003676">
    <property type="term" value="F:nucleic acid binding"/>
    <property type="evidence" value="ECO:0007669"/>
    <property type="project" value="InterPro"/>
</dbReference>
<dbReference type="InterPro" id="IPR025724">
    <property type="entry name" value="GAG-pre-integrase_dom"/>
</dbReference>
<dbReference type="Proteomes" id="UP000325315">
    <property type="component" value="Unassembled WGS sequence"/>
</dbReference>
<sequence length="123" mass="14579">MIERSFAVNWNLATSTTYTSSLDETKLWHRRIGHVDYKSLSQMSKNDLVENLSNMVEHKDLCENKSEVTKIFFKFKAMVENQSDCKLKMVRSENRVEYNLEKFEKFCEEAGFHHQLSNVYTLQ</sequence>
<dbReference type="PANTHER" id="PTHR42648:SF18">
    <property type="entry name" value="RETROTRANSPOSON, UNCLASSIFIED-LIKE PROTEIN"/>
    <property type="match status" value="1"/>
</dbReference>
<keyword evidence="3" id="KW-1185">Reference proteome</keyword>
<dbReference type="AlphaFoldDB" id="A0A5B6X178"/>
<accession>A0A5B6X178</accession>
<gene>
    <name evidence="2" type="ORF">EPI10_031752</name>
</gene>
<dbReference type="EMBL" id="SMMG02000001">
    <property type="protein sequence ID" value="KAA3487961.1"/>
    <property type="molecule type" value="Genomic_DNA"/>
</dbReference>
<dbReference type="Pfam" id="PF13976">
    <property type="entry name" value="gag_pre-integrs"/>
    <property type="match status" value="1"/>
</dbReference>
<feature type="domain" description="GAG-pre-integrase" evidence="1">
    <location>
        <begin position="13"/>
        <end position="63"/>
    </location>
</feature>
<organism evidence="2 3">
    <name type="scientific">Gossypium australe</name>
    <dbReference type="NCBI Taxonomy" id="47621"/>
    <lineage>
        <taxon>Eukaryota</taxon>
        <taxon>Viridiplantae</taxon>
        <taxon>Streptophyta</taxon>
        <taxon>Embryophyta</taxon>
        <taxon>Tracheophyta</taxon>
        <taxon>Spermatophyta</taxon>
        <taxon>Magnoliopsida</taxon>
        <taxon>eudicotyledons</taxon>
        <taxon>Gunneridae</taxon>
        <taxon>Pentapetalae</taxon>
        <taxon>rosids</taxon>
        <taxon>malvids</taxon>
        <taxon>Malvales</taxon>
        <taxon>Malvaceae</taxon>
        <taxon>Malvoideae</taxon>
        <taxon>Gossypium</taxon>
    </lineage>
</organism>